<evidence type="ECO:0000256" key="1">
    <source>
        <dbReference type="SAM" id="MobiDB-lite"/>
    </source>
</evidence>
<proteinExistence type="predicted"/>
<protein>
    <submittedName>
        <fullName evidence="2">Uncharacterized protein</fullName>
    </submittedName>
</protein>
<dbReference type="EMBL" id="JANRHH010000028">
    <property type="protein sequence ID" value="MDN4593388.1"/>
    <property type="molecule type" value="Genomic_DNA"/>
</dbReference>
<sequence>MKQPKKSTRPTELQDGQMAAYPAENDPHTHVTAAIQEMWGMNPHLSEATQWGTETEAPETSPEK</sequence>
<reference evidence="2" key="1">
    <citation type="submission" date="2022-08" db="EMBL/GenBank/DDBJ databases">
        <title>Polycladomyces zharkentsis sp. nov., a novel thermophilic CMC and starch-degrading bacterium isolated from a geothermal spring in Kazakhstan.</title>
        <authorList>
            <person name="Mashzhan A."/>
            <person name="Kistaubaeva A."/>
            <person name="Javier-Lopez R."/>
            <person name="Birkeland N.-K."/>
        </authorList>
    </citation>
    <scope>NUCLEOTIDE SEQUENCE</scope>
    <source>
        <strain evidence="2">KSR 13</strain>
    </source>
</reference>
<comment type="caution">
    <text evidence="2">The sequence shown here is derived from an EMBL/GenBank/DDBJ whole genome shotgun (WGS) entry which is preliminary data.</text>
</comment>
<dbReference type="Proteomes" id="UP001174196">
    <property type="component" value="Unassembled WGS sequence"/>
</dbReference>
<accession>A0ABT8IKS0</accession>
<keyword evidence="3" id="KW-1185">Reference proteome</keyword>
<dbReference type="RefSeq" id="WP_301238111.1">
    <property type="nucleotide sequence ID" value="NZ_JANRHH010000028.1"/>
</dbReference>
<gene>
    <name evidence="2" type="ORF">NWF35_05630</name>
</gene>
<feature type="region of interest" description="Disordered" evidence="1">
    <location>
        <begin position="1"/>
        <end position="26"/>
    </location>
</feature>
<feature type="region of interest" description="Disordered" evidence="1">
    <location>
        <begin position="43"/>
        <end position="64"/>
    </location>
</feature>
<name>A0ABT8IKS0_9BACL</name>
<evidence type="ECO:0000313" key="2">
    <source>
        <dbReference type="EMBL" id="MDN4593388.1"/>
    </source>
</evidence>
<organism evidence="2 3">
    <name type="scientific">Polycladomyces subterraneus</name>
    <dbReference type="NCBI Taxonomy" id="1016997"/>
    <lineage>
        <taxon>Bacteria</taxon>
        <taxon>Bacillati</taxon>
        <taxon>Bacillota</taxon>
        <taxon>Bacilli</taxon>
        <taxon>Bacillales</taxon>
        <taxon>Thermoactinomycetaceae</taxon>
        <taxon>Polycladomyces</taxon>
    </lineage>
</organism>
<evidence type="ECO:0000313" key="3">
    <source>
        <dbReference type="Proteomes" id="UP001174196"/>
    </source>
</evidence>